<protein>
    <submittedName>
        <fullName evidence="2">Uncharacterized protein</fullName>
    </submittedName>
</protein>
<organism evidence="2 3">
    <name type="scientific">Smittium megazygosporum</name>
    <dbReference type="NCBI Taxonomy" id="133381"/>
    <lineage>
        <taxon>Eukaryota</taxon>
        <taxon>Fungi</taxon>
        <taxon>Fungi incertae sedis</taxon>
        <taxon>Zoopagomycota</taxon>
        <taxon>Kickxellomycotina</taxon>
        <taxon>Harpellomycetes</taxon>
        <taxon>Harpellales</taxon>
        <taxon>Legeriomycetaceae</taxon>
        <taxon>Smittium</taxon>
    </lineage>
</organism>
<feature type="compositionally biased region" description="Polar residues" evidence="1">
    <location>
        <begin position="349"/>
        <end position="359"/>
    </location>
</feature>
<comment type="caution">
    <text evidence="2">The sequence shown here is derived from an EMBL/GenBank/DDBJ whole genome shotgun (WGS) entry which is preliminary data.</text>
</comment>
<gene>
    <name evidence="2" type="ORF">BB560_003294</name>
</gene>
<evidence type="ECO:0000313" key="3">
    <source>
        <dbReference type="Proteomes" id="UP000245609"/>
    </source>
</evidence>
<feature type="non-terminal residue" evidence="2">
    <location>
        <position position="359"/>
    </location>
</feature>
<evidence type="ECO:0000256" key="1">
    <source>
        <dbReference type="SAM" id="MobiDB-lite"/>
    </source>
</evidence>
<name>A0A2T9ZCJ1_9FUNG</name>
<dbReference type="EMBL" id="MBFS01000542">
    <property type="protein sequence ID" value="PVV02257.1"/>
    <property type="molecule type" value="Genomic_DNA"/>
</dbReference>
<proteinExistence type="predicted"/>
<keyword evidence="3" id="KW-1185">Reference proteome</keyword>
<dbReference type="Proteomes" id="UP000245609">
    <property type="component" value="Unassembled WGS sequence"/>
</dbReference>
<dbReference type="OrthoDB" id="5593919at2759"/>
<sequence>MSLSRQFHTASLNDVAGLLEYIPFKSRKTIPEIKEILKKKSNIKQIVRNIQSLHKSLGTYTRQNSNILALVTGLHSQKSLKGFRVAFSPKQYELVRENEIGGSTVESSSSFYEKVQISDLYFCVVYKKDGHITRKRFGHLSISLTHNSFYNINFFFENHGKSDVDGHFEVLSRWFSHAEAHQNINPITELKGRFERKAHADSLTRGNGNPGKYNFKVYPRDVPRSERYQVKIKDGIKLFLSYIFIEGKLLASPICSKDLASYNLVAYKEAKISDKMSNKYVSDHIQRESSRDALMGPSSIEIQTKRVRMLRGLGRRVGQLDAGQTENAEYEGTEPDQSPHPTATRLVLPSSSSKGSPHG</sequence>
<feature type="region of interest" description="Disordered" evidence="1">
    <location>
        <begin position="316"/>
        <end position="359"/>
    </location>
</feature>
<reference evidence="2 3" key="1">
    <citation type="journal article" date="2018" name="MBio">
        <title>Comparative Genomics Reveals the Core Gene Toolbox for the Fungus-Insect Symbiosis.</title>
        <authorList>
            <person name="Wang Y."/>
            <person name="Stata M."/>
            <person name="Wang W."/>
            <person name="Stajich J.E."/>
            <person name="White M.M."/>
            <person name="Moncalvo J.M."/>
        </authorList>
    </citation>
    <scope>NUCLEOTIDE SEQUENCE [LARGE SCALE GENOMIC DNA]</scope>
    <source>
        <strain evidence="2 3">SC-DP-2</strain>
    </source>
</reference>
<dbReference type="AlphaFoldDB" id="A0A2T9ZCJ1"/>
<accession>A0A2T9ZCJ1</accession>
<evidence type="ECO:0000313" key="2">
    <source>
        <dbReference type="EMBL" id="PVV02257.1"/>
    </source>
</evidence>